<organism evidence="1 2">
    <name type="scientific">Cryoendolithus antarcticus</name>
    <dbReference type="NCBI Taxonomy" id="1507870"/>
    <lineage>
        <taxon>Eukaryota</taxon>
        <taxon>Fungi</taxon>
        <taxon>Dikarya</taxon>
        <taxon>Ascomycota</taxon>
        <taxon>Pezizomycotina</taxon>
        <taxon>Dothideomycetes</taxon>
        <taxon>Dothideomycetidae</taxon>
        <taxon>Cladosporiales</taxon>
        <taxon>Cladosporiaceae</taxon>
        <taxon>Cryoendolithus</taxon>
    </lineage>
</organism>
<dbReference type="InParanoid" id="A0A1V8TDQ9"/>
<proteinExistence type="predicted"/>
<evidence type="ECO:0000313" key="2">
    <source>
        <dbReference type="Proteomes" id="UP000192596"/>
    </source>
</evidence>
<keyword evidence="2" id="KW-1185">Reference proteome</keyword>
<dbReference type="AlphaFoldDB" id="A0A1V8TDQ9"/>
<dbReference type="EMBL" id="NAJO01000010">
    <property type="protein sequence ID" value="OQO09513.1"/>
    <property type="molecule type" value="Genomic_DNA"/>
</dbReference>
<evidence type="ECO:0000313" key="1">
    <source>
        <dbReference type="EMBL" id="OQO09513.1"/>
    </source>
</evidence>
<accession>A0A1V8TDQ9</accession>
<dbReference type="Proteomes" id="UP000192596">
    <property type="component" value="Unassembled WGS sequence"/>
</dbReference>
<sequence>MANAHHILDLNWEDLFDFEAWDHDTNVEVGQQIPATASPEHIEEELLGSGDQSIVEITGQAPATIRELDGAADVADLGLLAETSALRDHEMTMTDVDAVQSLPGQTFPNTWTLPDQIPLVGSEEHIAKNGMETPTTKPQFGYTPGPTSIRSKGLQRCMDLMASDWVVRLRVLKQLELHSFAASPQEYAREVRLAAVTEMQAQVAVGRGECVPS</sequence>
<protein>
    <submittedName>
        <fullName evidence="1">Uncharacterized protein</fullName>
    </submittedName>
</protein>
<gene>
    <name evidence="1" type="ORF">B0A48_04915</name>
</gene>
<name>A0A1V8TDQ9_9PEZI</name>
<comment type="caution">
    <text evidence="1">The sequence shown here is derived from an EMBL/GenBank/DDBJ whole genome shotgun (WGS) entry which is preliminary data.</text>
</comment>
<reference evidence="2" key="1">
    <citation type="submission" date="2017-03" db="EMBL/GenBank/DDBJ databases">
        <title>Genomes of endolithic fungi from Antarctica.</title>
        <authorList>
            <person name="Coleine C."/>
            <person name="Masonjones S."/>
            <person name="Stajich J.E."/>
        </authorList>
    </citation>
    <scope>NUCLEOTIDE SEQUENCE [LARGE SCALE GENOMIC DNA]</scope>
    <source>
        <strain evidence="2">CCFEE 5527</strain>
    </source>
</reference>